<dbReference type="GO" id="GO:0030010">
    <property type="term" value="P:establishment of cell polarity"/>
    <property type="evidence" value="ECO:0007669"/>
    <property type="project" value="TreeGrafter"/>
</dbReference>
<feature type="compositionally biased region" description="Basic and acidic residues" evidence="1">
    <location>
        <begin position="168"/>
        <end position="181"/>
    </location>
</feature>
<keyword evidence="2" id="KW-1133">Transmembrane helix</keyword>
<evidence type="ECO:0000313" key="3">
    <source>
        <dbReference type="EMBL" id="PCH40359.1"/>
    </source>
</evidence>
<dbReference type="Proteomes" id="UP000218811">
    <property type="component" value="Unassembled WGS sequence"/>
</dbReference>
<organism evidence="3 4">
    <name type="scientific">Wolfiporia cocos (strain MD-104)</name>
    <name type="common">Brown rot fungus</name>
    <dbReference type="NCBI Taxonomy" id="742152"/>
    <lineage>
        <taxon>Eukaryota</taxon>
        <taxon>Fungi</taxon>
        <taxon>Dikarya</taxon>
        <taxon>Basidiomycota</taxon>
        <taxon>Agaricomycotina</taxon>
        <taxon>Agaricomycetes</taxon>
        <taxon>Polyporales</taxon>
        <taxon>Phaeolaceae</taxon>
        <taxon>Wolfiporia</taxon>
    </lineage>
</organism>
<keyword evidence="4" id="KW-1185">Reference proteome</keyword>
<dbReference type="GO" id="GO:0007232">
    <property type="term" value="P:osmosensory signaling pathway via Sho1 osmosensor"/>
    <property type="evidence" value="ECO:0007669"/>
    <property type="project" value="InterPro"/>
</dbReference>
<protein>
    <submittedName>
        <fullName evidence="3">Uncharacterized protein</fullName>
    </submittedName>
</protein>
<evidence type="ECO:0000313" key="4">
    <source>
        <dbReference type="Proteomes" id="UP000218811"/>
    </source>
</evidence>
<sequence>MPAIVQTALNLTDSEVMQYALQVWVPSSYEGPQDKSQLLTVWLAYIPTNEVNNLAAQIKVQSSAFYTALSYPWDELAKQVDPSFAVDSVSSPGSTSSSGGNSSSNNNDATSSGNSNASKTREDAIIGVVSSLGAIALIVLAFLAIRAVKQRKELAHRRLAEPAGNEYDGSRPEGQEFDRDSVGGQRRRSFYYAADSLRGFEEVANAAAATYDSHMSPEGGMRERRPIAPGMIGTPILRDNTMNW</sequence>
<dbReference type="GO" id="GO:0001402">
    <property type="term" value="P:signal transduction involved in filamentous growth"/>
    <property type="evidence" value="ECO:0007669"/>
    <property type="project" value="TreeGrafter"/>
</dbReference>
<dbReference type="GO" id="GO:0005886">
    <property type="term" value="C:plasma membrane"/>
    <property type="evidence" value="ECO:0007669"/>
    <property type="project" value="InterPro"/>
</dbReference>
<dbReference type="GO" id="GO:0005034">
    <property type="term" value="F:osmosensor activity"/>
    <property type="evidence" value="ECO:0007669"/>
    <property type="project" value="InterPro"/>
</dbReference>
<dbReference type="GO" id="GO:0030427">
    <property type="term" value="C:site of polarized growth"/>
    <property type="evidence" value="ECO:0007669"/>
    <property type="project" value="TreeGrafter"/>
</dbReference>
<dbReference type="STRING" id="742152.A0A2H3JNH6"/>
<feature type="region of interest" description="Disordered" evidence="1">
    <location>
        <begin position="87"/>
        <end position="119"/>
    </location>
</feature>
<name>A0A2H3JNH6_WOLCO</name>
<dbReference type="GO" id="GO:0005576">
    <property type="term" value="C:extracellular region"/>
    <property type="evidence" value="ECO:0007669"/>
    <property type="project" value="TreeGrafter"/>
</dbReference>
<feature type="transmembrane region" description="Helical" evidence="2">
    <location>
        <begin position="124"/>
        <end position="148"/>
    </location>
</feature>
<keyword evidence="2" id="KW-0472">Membrane</keyword>
<feature type="region of interest" description="Disordered" evidence="1">
    <location>
        <begin position="163"/>
        <end position="182"/>
    </location>
</feature>
<dbReference type="EMBL" id="KB468053">
    <property type="protein sequence ID" value="PCH40359.1"/>
    <property type="molecule type" value="Genomic_DNA"/>
</dbReference>
<evidence type="ECO:0000256" key="2">
    <source>
        <dbReference type="SAM" id="Phobius"/>
    </source>
</evidence>
<dbReference type="PANTHER" id="PTHR35778:SF1">
    <property type="entry name" value="SIGNALING MUCIN HKR1-RELATED"/>
    <property type="match status" value="1"/>
</dbReference>
<reference evidence="3 4" key="1">
    <citation type="journal article" date="2012" name="Science">
        <title>The Paleozoic origin of enzymatic lignin decomposition reconstructed from 31 fungal genomes.</title>
        <authorList>
            <person name="Floudas D."/>
            <person name="Binder M."/>
            <person name="Riley R."/>
            <person name="Barry K."/>
            <person name="Blanchette R.A."/>
            <person name="Henrissat B."/>
            <person name="Martinez A.T."/>
            <person name="Otillar R."/>
            <person name="Spatafora J.W."/>
            <person name="Yadav J.S."/>
            <person name="Aerts A."/>
            <person name="Benoit I."/>
            <person name="Boyd A."/>
            <person name="Carlson A."/>
            <person name="Copeland A."/>
            <person name="Coutinho P.M."/>
            <person name="de Vries R.P."/>
            <person name="Ferreira P."/>
            <person name="Findley K."/>
            <person name="Foster B."/>
            <person name="Gaskell J."/>
            <person name="Glotzer D."/>
            <person name="Gorecki P."/>
            <person name="Heitman J."/>
            <person name="Hesse C."/>
            <person name="Hori C."/>
            <person name="Igarashi K."/>
            <person name="Jurgens J.A."/>
            <person name="Kallen N."/>
            <person name="Kersten P."/>
            <person name="Kohler A."/>
            <person name="Kuees U."/>
            <person name="Kumar T.K.A."/>
            <person name="Kuo A."/>
            <person name="LaButti K."/>
            <person name="Larrondo L.F."/>
            <person name="Lindquist E."/>
            <person name="Ling A."/>
            <person name="Lombard V."/>
            <person name="Lucas S."/>
            <person name="Lundell T."/>
            <person name="Martin R."/>
            <person name="McLaughlin D.J."/>
            <person name="Morgenstern I."/>
            <person name="Morin E."/>
            <person name="Murat C."/>
            <person name="Nagy L.G."/>
            <person name="Nolan M."/>
            <person name="Ohm R.A."/>
            <person name="Patyshakuliyeva A."/>
            <person name="Rokas A."/>
            <person name="Ruiz-Duenas F.J."/>
            <person name="Sabat G."/>
            <person name="Salamov A."/>
            <person name="Samejima M."/>
            <person name="Schmutz J."/>
            <person name="Slot J.C."/>
            <person name="St John F."/>
            <person name="Stenlid J."/>
            <person name="Sun H."/>
            <person name="Sun S."/>
            <person name="Syed K."/>
            <person name="Tsang A."/>
            <person name="Wiebenga A."/>
            <person name="Young D."/>
            <person name="Pisabarro A."/>
            <person name="Eastwood D.C."/>
            <person name="Martin F."/>
            <person name="Cullen D."/>
            <person name="Grigoriev I.V."/>
            <person name="Hibbett D.S."/>
        </authorList>
    </citation>
    <scope>NUCLEOTIDE SEQUENCE [LARGE SCALE GENOMIC DNA]</scope>
    <source>
        <strain evidence="3 4">MD-104</strain>
    </source>
</reference>
<dbReference type="GO" id="GO:0031505">
    <property type="term" value="P:fungal-type cell wall organization"/>
    <property type="evidence" value="ECO:0007669"/>
    <property type="project" value="TreeGrafter"/>
</dbReference>
<accession>A0A2H3JNH6</accession>
<dbReference type="InterPro" id="IPR039295">
    <property type="entry name" value="MSB2"/>
</dbReference>
<dbReference type="AlphaFoldDB" id="A0A2H3JNH6"/>
<keyword evidence="2" id="KW-0812">Transmembrane</keyword>
<proteinExistence type="predicted"/>
<feature type="compositionally biased region" description="Low complexity" evidence="1">
    <location>
        <begin position="87"/>
        <end position="118"/>
    </location>
</feature>
<evidence type="ECO:0000256" key="1">
    <source>
        <dbReference type="SAM" id="MobiDB-lite"/>
    </source>
</evidence>
<dbReference type="OrthoDB" id="3366093at2759"/>
<dbReference type="GO" id="GO:0006972">
    <property type="term" value="P:hyperosmotic response"/>
    <property type="evidence" value="ECO:0007669"/>
    <property type="project" value="TreeGrafter"/>
</dbReference>
<dbReference type="OMA" id="ASPTSTX"/>
<dbReference type="GO" id="GO:0009986">
    <property type="term" value="C:cell surface"/>
    <property type="evidence" value="ECO:0007669"/>
    <property type="project" value="TreeGrafter"/>
</dbReference>
<gene>
    <name evidence="3" type="ORF">WOLCODRAFT_150399</name>
</gene>
<dbReference type="PANTHER" id="PTHR35778">
    <property type="entry name" value="SIGNALING MUCIN HKR1-RELATED"/>
    <property type="match status" value="1"/>
</dbReference>